<dbReference type="STRING" id="395965.Msil_3727"/>
<dbReference type="PROSITE" id="PS00675">
    <property type="entry name" value="SIGMA54_INTERACT_1"/>
    <property type="match status" value="1"/>
</dbReference>
<dbReference type="Proteomes" id="UP000002257">
    <property type="component" value="Chromosome"/>
</dbReference>
<dbReference type="AlphaFoldDB" id="B8EJB7"/>
<dbReference type="InterPro" id="IPR002078">
    <property type="entry name" value="Sigma_54_int"/>
</dbReference>
<dbReference type="SUPFAM" id="SSF52540">
    <property type="entry name" value="P-loop containing nucleoside triphosphate hydrolases"/>
    <property type="match status" value="1"/>
</dbReference>
<dbReference type="InterPro" id="IPR025943">
    <property type="entry name" value="Sigma_54_int_dom_ATP-bd_2"/>
</dbReference>
<feature type="domain" description="Sigma-54 factor interaction" evidence="8">
    <location>
        <begin position="337"/>
        <end position="565"/>
    </location>
</feature>
<dbReference type="InterPro" id="IPR003018">
    <property type="entry name" value="GAF"/>
</dbReference>
<keyword evidence="5" id="KW-0238">DNA-binding</keyword>
<keyword evidence="6" id="KW-0010">Activator</keyword>
<dbReference type="CDD" id="cd00009">
    <property type="entry name" value="AAA"/>
    <property type="match status" value="1"/>
</dbReference>
<dbReference type="PROSITE" id="PS00676">
    <property type="entry name" value="SIGMA54_INTERACT_2"/>
    <property type="match status" value="1"/>
</dbReference>
<evidence type="ECO:0000256" key="3">
    <source>
        <dbReference type="ARBA" id="ARBA00023012"/>
    </source>
</evidence>
<dbReference type="GO" id="GO:0043565">
    <property type="term" value="F:sequence-specific DNA binding"/>
    <property type="evidence" value="ECO:0007669"/>
    <property type="project" value="InterPro"/>
</dbReference>
<evidence type="ECO:0000256" key="2">
    <source>
        <dbReference type="ARBA" id="ARBA00022840"/>
    </source>
</evidence>
<evidence type="ECO:0000313" key="9">
    <source>
        <dbReference type="EMBL" id="ACK52609.1"/>
    </source>
</evidence>
<evidence type="ECO:0000256" key="7">
    <source>
        <dbReference type="ARBA" id="ARBA00023163"/>
    </source>
</evidence>
<gene>
    <name evidence="9" type="ordered locus">Msil_3727</name>
</gene>
<keyword evidence="3" id="KW-0902">Two-component regulatory system</keyword>
<accession>B8EJB7</accession>
<dbReference type="Gene3D" id="3.40.50.300">
    <property type="entry name" value="P-loop containing nucleotide triphosphate hydrolases"/>
    <property type="match status" value="1"/>
</dbReference>
<dbReference type="SUPFAM" id="SSF46689">
    <property type="entry name" value="Homeodomain-like"/>
    <property type="match status" value="1"/>
</dbReference>
<keyword evidence="2" id="KW-0067">ATP-binding</keyword>
<reference evidence="9 10" key="1">
    <citation type="journal article" date="2010" name="J. Bacteriol.">
        <title>Complete genome sequence of the aerobic facultative methanotroph Methylocella silvestris BL2.</title>
        <authorList>
            <person name="Chen Y."/>
            <person name="Crombie A."/>
            <person name="Rahman M.T."/>
            <person name="Dedysh S.N."/>
            <person name="Liesack W."/>
            <person name="Stott M.B."/>
            <person name="Alam M."/>
            <person name="Theisen A.R."/>
            <person name="Murrell J.C."/>
            <person name="Dunfield P.F."/>
        </authorList>
    </citation>
    <scope>NUCLEOTIDE SEQUENCE [LARGE SCALE GENOMIC DNA]</scope>
    <source>
        <strain evidence="10">DSM 15510 / CIP 108128 / LMG 27833 / NCIMB 13906 / BL2</strain>
    </source>
</reference>
<dbReference type="Pfam" id="PF00158">
    <property type="entry name" value="Sigma54_activat"/>
    <property type="match status" value="1"/>
</dbReference>
<evidence type="ECO:0000256" key="5">
    <source>
        <dbReference type="ARBA" id="ARBA00023125"/>
    </source>
</evidence>
<dbReference type="SMART" id="SM00382">
    <property type="entry name" value="AAA"/>
    <property type="match status" value="1"/>
</dbReference>
<evidence type="ECO:0000313" key="10">
    <source>
        <dbReference type="Proteomes" id="UP000002257"/>
    </source>
</evidence>
<dbReference type="InterPro" id="IPR025662">
    <property type="entry name" value="Sigma_54_int_dom_ATP-bd_1"/>
</dbReference>
<keyword evidence="7" id="KW-0804">Transcription</keyword>
<dbReference type="PROSITE" id="PS50045">
    <property type="entry name" value="SIGMA54_INTERACT_4"/>
    <property type="match status" value="1"/>
</dbReference>
<sequence length="653" mass="72105">MIRQSRVAHIDEVLGLMMGQTSERDRVIHESWRRCVTEHGLDPIASRDAYILPQERLNEHRDAMEEFLHTARFGLETLYRQVSCLDYVMLLTDAKGVTVDFMGDPTYSGYLRKAGLYLGSDWHEELAGTCAVGTCIATGEPLIVHQSDHFDASHISLTCTCAPIFDTNGDLAAALDISALHSPEPKLSQHLALQLVRSFTHKIENANLLNRFRGEWILKLSKAQEFLDIDPEYILAVDANGCIIGHNSRTRELLARESRRLGDEKDRFIGEPLSAFFECDVSTLPRFARFRPSDQRTMRLVSGGAMLFAQAMPPPLASLPRQPATPGPNLPLPLREMFSGDPMMFEALRRAAKIVGTQMSILIQGETGTGKEHLAKALHAASPRADKPFVAVNCAALPESLIESELFGYEAGSFTGAASKGKKGLVLGAEGGTLFLDEIGDMPLASQTRLLRVLAEREVTPLGKVKPIPIDIRVIAATHRDLVELVKAKSFREDLYFRLNGAVLTLPPLRSRIDVKWLIERLLQRGSNRDGARRHLSDAALAALCAYSWPGNVRELVNCLDYASAVCSEQQIEVEDLPESIIKSLNGAGPAALAADRAGDESPQSDALNGLEEALREHHWNVSAVARALAVDRSTVHRRMRRLGLVPPQKRDF</sequence>
<name>B8EJB7_METSB</name>
<dbReference type="Pfam" id="PF02954">
    <property type="entry name" value="HTH_8"/>
    <property type="match status" value="1"/>
</dbReference>
<dbReference type="InterPro" id="IPR002197">
    <property type="entry name" value="HTH_Fis"/>
</dbReference>
<keyword evidence="10" id="KW-1185">Reference proteome</keyword>
<dbReference type="FunFam" id="3.40.50.300:FF:000006">
    <property type="entry name" value="DNA-binding transcriptional regulator NtrC"/>
    <property type="match status" value="1"/>
</dbReference>
<dbReference type="Gene3D" id="3.30.450.40">
    <property type="match status" value="1"/>
</dbReference>
<keyword evidence="1" id="KW-0547">Nucleotide-binding</keyword>
<dbReference type="Pfam" id="PF01590">
    <property type="entry name" value="GAF"/>
    <property type="match status" value="1"/>
</dbReference>
<evidence type="ECO:0000259" key="8">
    <source>
        <dbReference type="PROSITE" id="PS50045"/>
    </source>
</evidence>
<dbReference type="InterPro" id="IPR009057">
    <property type="entry name" value="Homeodomain-like_sf"/>
</dbReference>
<dbReference type="EMBL" id="CP001280">
    <property type="protein sequence ID" value="ACK52609.1"/>
    <property type="molecule type" value="Genomic_DNA"/>
</dbReference>
<protein>
    <submittedName>
        <fullName evidence="9">GAF modulated sigma54 specific transcriptional regulator, Fis family</fullName>
    </submittedName>
</protein>
<dbReference type="InterPro" id="IPR025944">
    <property type="entry name" value="Sigma_54_int_dom_CS"/>
</dbReference>
<dbReference type="Pfam" id="PF25601">
    <property type="entry name" value="AAA_lid_14"/>
    <property type="match status" value="1"/>
</dbReference>
<proteinExistence type="predicted"/>
<organism evidence="9 10">
    <name type="scientific">Methylocella silvestris (strain DSM 15510 / CIP 108128 / LMG 27833 / NCIMB 13906 / BL2)</name>
    <dbReference type="NCBI Taxonomy" id="395965"/>
    <lineage>
        <taxon>Bacteria</taxon>
        <taxon>Pseudomonadati</taxon>
        <taxon>Pseudomonadota</taxon>
        <taxon>Alphaproteobacteria</taxon>
        <taxon>Hyphomicrobiales</taxon>
        <taxon>Beijerinckiaceae</taxon>
        <taxon>Methylocella</taxon>
    </lineage>
</organism>
<evidence type="ECO:0000256" key="4">
    <source>
        <dbReference type="ARBA" id="ARBA00023015"/>
    </source>
</evidence>
<dbReference type="HOGENOM" id="CLU_000445_8_12_5"/>
<dbReference type="Gene3D" id="1.10.10.60">
    <property type="entry name" value="Homeodomain-like"/>
    <property type="match status" value="1"/>
</dbReference>
<dbReference type="eggNOG" id="COG3284">
    <property type="taxonomic scope" value="Bacteria"/>
</dbReference>
<dbReference type="PANTHER" id="PTHR32071">
    <property type="entry name" value="TRANSCRIPTIONAL REGULATORY PROTEIN"/>
    <property type="match status" value="1"/>
</dbReference>
<dbReference type="InterPro" id="IPR058031">
    <property type="entry name" value="AAA_lid_NorR"/>
</dbReference>
<evidence type="ECO:0000256" key="1">
    <source>
        <dbReference type="ARBA" id="ARBA00022741"/>
    </source>
</evidence>
<dbReference type="GO" id="GO:0006355">
    <property type="term" value="P:regulation of DNA-templated transcription"/>
    <property type="evidence" value="ECO:0007669"/>
    <property type="project" value="InterPro"/>
</dbReference>
<dbReference type="Gene3D" id="1.10.8.60">
    <property type="match status" value="1"/>
</dbReference>
<dbReference type="GO" id="GO:0000160">
    <property type="term" value="P:phosphorelay signal transduction system"/>
    <property type="evidence" value="ECO:0007669"/>
    <property type="project" value="UniProtKB-KW"/>
</dbReference>
<dbReference type="PANTHER" id="PTHR32071:SF77">
    <property type="entry name" value="TRANSCRIPTIONAL REGULATORY PROTEIN"/>
    <property type="match status" value="1"/>
</dbReference>
<dbReference type="KEGG" id="msl:Msil_3727"/>
<dbReference type="PROSITE" id="PS00688">
    <property type="entry name" value="SIGMA54_INTERACT_3"/>
    <property type="match status" value="1"/>
</dbReference>
<keyword evidence="4" id="KW-0805">Transcription regulation</keyword>
<dbReference type="GO" id="GO:0005524">
    <property type="term" value="F:ATP binding"/>
    <property type="evidence" value="ECO:0007669"/>
    <property type="project" value="UniProtKB-KW"/>
</dbReference>
<dbReference type="InterPro" id="IPR003593">
    <property type="entry name" value="AAA+_ATPase"/>
</dbReference>
<evidence type="ECO:0000256" key="6">
    <source>
        <dbReference type="ARBA" id="ARBA00023159"/>
    </source>
</evidence>
<dbReference type="SUPFAM" id="SSF55781">
    <property type="entry name" value="GAF domain-like"/>
    <property type="match status" value="1"/>
</dbReference>
<dbReference type="InterPro" id="IPR027417">
    <property type="entry name" value="P-loop_NTPase"/>
</dbReference>
<dbReference type="InterPro" id="IPR029016">
    <property type="entry name" value="GAF-like_dom_sf"/>
</dbReference>